<keyword evidence="10" id="KW-0282">Flagellum</keyword>
<dbReference type="EMBL" id="JBHRSZ010000002">
    <property type="protein sequence ID" value="MFC3149862.1"/>
    <property type="molecule type" value="Genomic_DNA"/>
</dbReference>
<dbReference type="InterPro" id="IPR050330">
    <property type="entry name" value="Bact_OuterMem_StrucFunc"/>
</dbReference>
<keyword evidence="10" id="KW-0966">Cell projection</keyword>
<gene>
    <name evidence="10" type="ORF">ACFOEK_02345</name>
</gene>
<evidence type="ECO:0000256" key="7">
    <source>
        <dbReference type="PROSITE-ProRule" id="PRU00473"/>
    </source>
</evidence>
<dbReference type="SUPFAM" id="SSF103088">
    <property type="entry name" value="OmpA-like"/>
    <property type="match status" value="1"/>
</dbReference>
<comment type="similarity">
    <text evidence="2">Belongs to the MotB family.</text>
</comment>
<keyword evidence="10" id="KW-0969">Cilium</keyword>
<evidence type="ECO:0000313" key="11">
    <source>
        <dbReference type="Proteomes" id="UP001595476"/>
    </source>
</evidence>
<dbReference type="CDD" id="cd07185">
    <property type="entry name" value="OmpA_C-like"/>
    <property type="match status" value="1"/>
</dbReference>
<dbReference type="PROSITE" id="PS51123">
    <property type="entry name" value="OMPA_2"/>
    <property type="match status" value="1"/>
</dbReference>
<reference evidence="11" key="1">
    <citation type="journal article" date="2019" name="Int. J. Syst. Evol. Microbiol.">
        <title>The Global Catalogue of Microorganisms (GCM) 10K type strain sequencing project: providing services to taxonomists for standard genome sequencing and annotation.</title>
        <authorList>
            <consortium name="The Broad Institute Genomics Platform"/>
            <consortium name="The Broad Institute Genome Sequencing Center for Infectious Disease"/>
            <person name="Wu L."/>
            <person name="Ma J."/>
        </authorList>
    </citation>
    <scope>NUCLEOTIDE SEQUENCE [LARGE SCALE GENOMIC DNA]</scope>
    <source>
        <strain evidence="11">KCTC 52438</strain>
    </source>
</reference>
<feature type="transmembrane region" description="Helical" evidence="8">
    <location>
        <begin position="17"/>
        <end position="37"/>
    </location>
</feature>
<dbReference type="Gene3D" id="3.30.1330.60">
    <property type="entry name" value="OmpA-like domain"/>
    <property type="match status" value="1"/>
</dbReference>
<sequence>MARRRVNLHGPSHERWLISYADFITLMFAFFVVLYGISSVNEGKYKILASNLIGVFNAPPTSSDPIQVGDVARQIPVTENRIIIQPSTTAVQETSASVPQEADMPELQEAFEQGFEGLLKEGIMSLEGSEDWLEISLGTEVLFTTGGAEPTRKSVDVIADIAMILGGYSNPIQVEGHTDNVPIFNKEFRSNWELSAARAATVVRQLQDEGLDPTRLAAVGYGQFQPMVANTTPLNRRKNRRVVLLISRSAVTRDALKETRSIQP</sequence>
<keyword evidence="11" id="KW-1185">Reference proteome</keyword>
<dbReference type="Pfam" id="PF00691">
    <property type="entry name" value="OmpA"/>
    <property type="match status" value="1"/>
</dbReference>
<accession>A0ABV7HEU1</accession>
<keyword evidence="3" id="KW-1003">Cell membrane</keyword>
<evidence type="ECO:0000256" key="4">
    <source>
        <dbReference type="ARBA" id="ARBA00022692"/>
    </source>
</evidence>
<protein>
    <submittedName>
        <fullName evidence="10">Flagellar motor protein MotB</fullName>
    </submittedName>
</protein>
<keyword evidence="6 7" id="KW-0472">Membrane</keyword>
<evidence type="ECO:0000256" key="2">
    <source>
        <dbReference type="ARBA" id="ARBA00008914"/>
    </source>
</evidence>
<dbReference type="PANTHER" id="PTHR30329:SF20">
    <property type="entry name" value="EXPORTED PROTEIN"/>
    <property type="match status" value="1"/>
</dbReference>
<dbReference type="Pfam" id="PF13677">
    <property type="entry name" value="MotB_plug"/>
    <property type="match status" value="1"/>
</dbReference>
<evidence type="ECO:0000256" key="6">
    <source>
        <dbReference type="ARBA" id="ARBA00023136"/>
    </source>
</evidence>
<feature type="domain" description="OmpA-like" evidence="9">
    <location>
        <begin position="130"/>
        <end position="250"/>
    </location>
</feature>
<keyword evidence="4 8" id="KW-0812">Transmembrane</keyword>
<keyword evidence="5 8" id="KW-1133">Transmembrane helix</keyword>
<evidence type="ECO:0000256" key="1">
    <source>
        <dbReference type="ARBA" id="ARBA00004162"/>
    </source>
</evidence>
<dbReference type="InterPro" id="IPR036737">
    <property type="entry name" value="OmpA-like_sf"/>
</dbReference>
<proteinExistence type="inferred from homology"/>
<dbReference type="InterPro" id="IPR006665">
    <property type="entry name" value="OmpA-like"/>
</dbReference>
<comment type="caution">
    <text evidence="10">The sequence shown here is derived from an EMBL/GenBank/DDBJ whole genome shotgun (WGS) entry which is preliminary data.</text>
</comment>
<evidence type="ECO:0000313" key="10">
    <source>
        <dbReference type="EMBL" id="MFC3149862.1"/>
    </source>
</evidence>
<evidence type="ECO:0000256" key="3">
    <source>
        <dbReference type="ARBA" id="ARBA00022475"/>
    </source>
</evidence>
<name>A0ABV7HEU1_9GAMM</name>
<dbReference type="PANTHER" id="PTHR30329">
    <property type="entry name" value="STATOR ELEMENT OF FLAGELLAR MOTOR COMPLEX"/>
    <property type="match status" value="1"/>
</dbReference>
<evidence type="ECO:0000259" key="9">
    <source>
        <dbReference type="PROSITE" id="PS51123"/>
    </source>
</evidence>
<dbReference type="InterPro" id="IPR025713">
    <property type="entry name" value="MotB-like_N_dom"/>
</dbReference>
<comment type="subcellular location">
    <subcellularLocation>
        <location evidence="1">Cell membrane</location>
        <topology evidence="1">Single-pass membrane protein</topology>
    </subcellularLocation>
</comment>
<dbReference type="Proteomes" id="UP001595476">
    <property type="component" value="Unassembled WGS sequence"/>
</dbReference>
<evidence type="ECO:0000256" key="8">
    <source>
        <dbReference type="SAM" id="Phobius"/>
    </source>
</evidence>
<organism evidence="10 11">
    <name type="scientific">Litoribrevibacter euphylliae</name>
    <dbReference type="NCBI Taxonomy" id="1834034"/>
    <lineage>
        <taxon>Bacteria</taxon>
        <taxon>Pseudomonadati</taxon>
        <taxon>Pseudomonadota</taxon>
        <taxon>Gammaproteobacteria</taxon>
        <taxon>Oceanospirillales</taxon>
        <taxon>Oceanospirillaceae</taxon>
        <taxon>Litoribrevibacter</taxon>
    </lineage>
</organism>
<evidence type="ECO:0000256" key="5">
    <source>
        <dbReference type="ARBA" id="ARBA00022989"/>
    </source>
</evidence>
<dbReference type="RefSeq" id="WP_386715603.1">
    <property type="nucleotide sequence ID" value="NZ_JBHRSZ010000002.1"/>
</dbReference>